<comment type="caution">
    <text evidence="1">The sequence shown here is derived from an EMBL/GenBank/DDBJ whole genome shotgun (WGS) entry which is preliminary data.</text>
</comment>
<protein>
    <submittedName>
        <fullName evidence="1">Uncharacterized protein</fullName>
    </submittedName>
</protein>
<reference evidence="1 2" key="1">
    <citation type="journal article" date="2024" name="BMC Genomics">
        <title>Genome assembly of redclaw crayfish (Cherax quadricarinatus) provides insights into its immune adaptation and hypoxia tolerance.</title>
        <authorList>
            <person name="Liu Z."/>
            <person name="Zheng J."/>
            <person name="Li H."/>
            <person name="Fang K."/>
            <person name="Wang S."/>
            <person name="He J."/>
            <person name="Zhou D."/>
            <person name="Weng S."/>
            <person name="Chi M."/>
            <person name="Gu Z."/>
            <person name="He J."/>
            <person name="Li F."/>
            <person name="Wang M."/>
        </authorList>
    </citation>
    <scope>NUCLEOTIDE SEQUENCE [LARGE SCALE GENOMIC DNA]</scope>
    <source>
        <strain evidence="1">ZL_2023a</strain>
    </source>
</reference>
<organism evidence="1 2">
    <name type="scientific">Cherax quadricarinatus</name>
    <name type="common">Australian red claw crayfish</name>
    <dbReference type="NCBI Taxonomy" id="27406"/>
    <lineage>
        <taxon>Eukaryota</taxon>
        <taxon>Metazoa</taxon>
        <taxon>Ecdysozoa</taxon>
        <taxon>Arthropoda</taxon>
        <taxon>Crustacea</taxon>
        <taxon>Multicrustacea</taxon>
        <taxon>Malacostraca</taxon>
        <taxon>Eumalacostraca</taxon>
        <taxon>Eucarida</taxon>
        <taxon>Decapoda</taxon>
        <taxon>Pleocyemata</taxon>
        <taxon>Astacidea</taxon>
        <taxon>Parastacoidea</taxon>
        <taxon>Parastacidae</taxon>
        <taxon>Cherax</taxon>
    </lineage>
</organism>
<proteinExistence type="predicted"/>
<accession>A0AAW0Y4E3</accession>
<sequence>MNNTEAQNTRKVSPHYEERFNNECVESFTQEDHLNLSNRKNRVLTSQINISSTQRDTSKCRGDISHTGILFTNSTSRPATCQKAAAFSGAEDNSAAGLKMTSFVIKKNTTYTINKDKTVLSQKTSNCNRKDLSDTYKNKEVQALMKGNKQVASTGIFHKIFRSKSEDILSKDGSKNNVQRCSDKESSVVELLLTPALTRSLFAKSQSDDQLDKAAERPGLTKSSFAESQCCGNKEVSPATMKCPKMKKPFQSIFAPDSSSLGTIFKKKMKLRKSHNFTTDDISLPSHCCLEKKLHCQDLQTGISETKYSSLQKYAEDKEMYFPVATKNAETSKKGEIQRVYQVNQPMIFSASVTGEGNREYLHQRVLTNSIKDMPLLVNNSTPLKRPKNIEKGNSGDLINSENSSVAFETFTKKPPWFEKFIKSQLESFGREDKVLHNSHTLNYSSGSSVFSSNSDVTSQDGIINSSCQDEVLPDRNTFSESLNRLMKHKGQPEVHKRIAEKLSAVIQELDEERCIAPPSSPYPVSKISSLHHGVRRQSHSRCDYFLKPTNVVFPRPTSLSLDMLNQPRRNSAPMLSPIEEAKSSPSLHNASSNINSLLSVSSHALESQQVKIAPSLCSSKINAPSSCPLKANVPSSCPLTENAPSSCQLKANKLSLAIKSRSLDEKIGARDCTQIFPPNYWEQQPESVTRMLTHVDGVPLSVLSLEETVRDPCDLIHLTPKTYCDHYDNDSEVEYV</sequence>
<evidence type="ECO:0000313" key="1">
    <source>
        <dbReference type="EMBL" id="KAK8750245.1"/>
    </source>
</evidence>
<gene>
    <name evidence="1" type="ORF">OTU49_015334</name>
</gene>
<dbReference type="Proteomes" id="UP001445076">
    <property type="component" value="Unassembled WGS sequence"/>
</dbReference>
<dbReference type="AlphaFoldDB" id="A0AAW0Y4E3"/>
<evidence type="ECO:0000313" key="2">
    <source>
        <dbReference type="Proteomes" id="UP001445076"/>
    </source>
</evidence>
<keyword evidence="2" id="KW-1185">Reference proteome</keyword>
<dbReference type="EMBL" id="JARKIK010000008">
    <property type="protein sequence ID" value="KAK8750245.1"/>
    <property type="molecule type" value="Genomic_DNA"/>
</dbReference>
<name>A0AAW0Y4E3_CHEQU</name>